<evidence type="ECO:0000259" key="2">
    <source>
        <dbReference type="Pfam" id="PF09937"/>
    </source>
</evidence>
<dbReference type="Proteomes" id="UP000333828">
    <property type="component" value="Unassembled WGS sequence"/>
</dbReference>
<keyword evidence="4" id="KW-1185">Reference proteome</keyword>
<evidence type="ECO:0000256" key="1">
    <source>
        <dbReference type="SAM" id="MobiDB-lite"/>
    </source>
</evidence>
<name>A0A5E4YEG8_9BURK</name>
<feature type="region of interest" description="Disordered" evidence="1">
    <location>
        <begin position="403"/>
        <end position="422"/>
    </location>
</feature>
<dbReference type="Gene3D" id="2.160.20.80">
    <property type="entry name" value="E3 ubiquitin-protein ligase SopA"/>
    <property type="match status" value="2"/>
</dbReference>
<dbReference type="InterPro" id="IPR051082">
    <property type="entry name" value="Pentapeptide-BTB/POZ_domain"/>
</dbReference>
<dbReference type="Pfam" id="PF00805">
    <property type="entry name" value="Pentapeptide"/>
    <property type="match status" value="3"/>
</dbReference>
<dbReference type="PANTHER" id="PTHR14136">
    <property type="entry name" value="BTB_POZ DOMAIN-CONTAINING PROTEIN KCTD9"/>
    <property type="match status" value="1"/>
</dbReference>
<sequence length="867" mass="93391">MRYDKPPHVMLTLRTDAHGDTTFLTVSLGYLVSGQGALIDEAAAWRFLNGQFGAKPFDMGWKKARGSVAVAGDAIAHTGEPVVALNVSMRLGAIGKRINVLGDRVWQRGLLGWVPTAPRPFTRLPLDLCRAFGGAGHAENRVGVGYYPSGVAPAGKALANLELPESPCTSPERVIEVASLMPLSCEAPLRTRWLGKFDERWQRHGAPCLPIDTDPRFFDAVSDDQCLPAGYFVGNERFEIVGMHEQLETVRGRLPGLRPRLLWQQRASQGESALAQETVHEATLELDTVWLFPNTEHVLLFYRAAWPVEDIDAQDVTGMHVVTERLEDALSATHTLAQRWREDRVHRSRKRAPEPVEAVASANNEGDTRTATEAMHTVLQGTLGRLQTAVGERMSPARAATWWSPSRNTGVEPATVSTPSAPHTSELAYASTSGPPDWLARMRAALAAAGGDAVLREAFFTHKTSPSGAPDHAGVDALGTLEQAVREVRLPGGAEGTLNASLAELRAGLQATRESVMSTSSERVSVHHTLLPRHGKLCIGRETFLSRSAAGESLSRIVLENADLSGVDLSGADCRESEFVSCDFSGANVTRANVADATFSKCNLSGADFSASVGTNARLSDCELRGTSFVEASWCSASWIRCDVREVDLTRARLTQAHWFACDLRESCALNVQAERAALTQCDLSGALWVGAQTARSKWVDTTVASIDLSRADLTRASWHNVSGSLAQLVRANLTNWRVSGASELTRAALDEANLTRASLRGAQFPGASFVRACLDRALVSECDLSGTNGYCAVAKSASFAGSRFDGARWRGANWFGASLRKAHLYDVDLSGANLYGVHTQGVVAAGVALKGAMLVRCRLIEDAGYA</sequence>
<protein>
    <submittedName>
        <fullName evidence="3">Secreted effector protein PipB2</fullName>
    </submittedName>
</protein>
<proteinExistence type="predicted"/>
<feature type="domain" description="DUF2169" evidence="2">
    <location>
        <begin position="26"/>
        <end position="303"/>
    </location>
</feature>
<dbReference type="InterPro" id="IPR001646">
    <property type="entry name" value="5peptide_repeat"/>
</dbReference>
<dbReference type="PANTHER" id="PTHR14136:SF17">
    <property type="entry name" value="BTB_POZ DOMAIN-CONTAINING PROTEIN KCTD9"/>
    <property type="match status" value="1"/>
</dbReference>
<dbReference type="Pfam" id="PF09937">
    <property type="entry name" value="DUF2169"/>
    <property type="match status" value="1"/>
</dbReference>
<evidence type="ECO:0000313" key="4">
    <source>
        <dbReference type="Proteomes" id="UP000333828"/>
    </source>
</evidence>
<dbReference type="AlphaFoldDB" id="A0A5E4YEG8"/>
<gene>
    <name evidence="3" type="primary">pipB2_1</name>
    <name evidence="3" type="ORF">PIN31115_04428</name>
</gene>
<dbReference type="SUPFAM" id="SSF141571">
    <property type="entry name" value="Pentapeptide repeat-like"/>
    <property type="match status" value="2"/>
</dbReference>
<dbReference type="Pfam" id="PF13599">
    <property type="entry name" value="Pentapeptide_4"/>
    <property type="match status" value="1"/>
</dbReference>
<feature type="region of interest" description="Disordered" evidence="1">
    <location>
        <begin position="344"/>
        <end position="367"/>
    </location>
</feature>
<evidence type="ECO:0000313" key="3">
    <source>
        <dbReference type="EMBL" id="VVE46725.1"/>
    </source>
</evidence>
<accession>A0A5E4YEG8</accession>
<dbReference type="EMBL" id="CABPSI010000005">
    <property type="protein sequence ID" value="VVE46725.1"/>
    <property type="molecule type" value="Genomic_DNA"/>
</dbReference>
<dbReference type="InterPro" id="IPR018683">
    <property type="entry name" value="DUF2169"/>
</dbReference>
<dbReference type="RefSeq" id="WP_150685908.1">
    <property type="nucleotide sequence ID" value="NZ_CABPSI010000005.1"/>
</dbReference>
<reference evidence="3 4" key="1">
    <citation type="submission" date="2019-08" db="EMBL/GenBank/DDBJ databases">
        <authorList>
            <person name="Peeters C."/>
        </authorList>
    </citation>
    <scope>NUCLEOTIDE SEQUENCE [LARGE SCALE GENOMIC DNA]</scope>
    <source>
        <strain evidence="3 4">LMG 31115</strain>
    </source>
</reference>
<organism evidence="3 4">
    <name type="scientific">Pandoraea iniqua</name>
    <dbReference type="NCBI Taxonomy" id="2508288"/>
    <lineage>
        <taxon>Bacteria</taxon>
        <taxon>Pseudomonadati</taxon>
        <taxon>Pseudomonadota</taxon>
        <taxon>Betaproteobacteria</taxon>
        <taxon>Burkholderiales</taxon>
        <taxon>Burkholderiaceae</taxon>
        <taxon>Pandoraea</taxon>
    </lineage>
</organism>